<proteinExistence type="predicted"/>
<dbReference type="SMART" id="SM00421">
    <property type="entry name" value="HTH_LUXR"/>
    <property type="match status" value="1"/>
</dbReference>
<evidence type="ECO:0000256" key="1">
    <source>
        <dbReference type="ARBA" id="ARBA00023015"/>
    </source>
</evidence>
<dbReference type="PROSITE" id="PS00622">
    <property type="entry name" value="HTH_LUXR_1"/>
    <property type="match status" value="1"/>
</dbReference>
<comment type="caution">
    <text evidence="5">The sequence shown here is derived from an EMBL/GenBank/DDBJ whole genome shotgun (WGS) entry which is preliminary data.</text>
</comment>
<dbReference type="Gene3D" id="1.10.10.10">
    <property type="entry name" value="Winged helix-like DNA-binding domain superfamily/Winged helix DNA-binding domain"/>
    <property type="match status" value="1"/>
</dbReference>
<evidence type="ECO:0000313" key="6">
    <source>
        <dbReference type="Proteomes" id="UP001595789"/>
    </source>
</evidence>
<dbReference type="CDD" id="cd06170">
    <property type="entry name" value="LuxR_C_like"/>
    <property type="match status" value="1"/>
</dbReference>
<keyword evidence="2" id="KW-0238">DNA-binding</keyword>
<gene>
    <name evidence="5" type="ORF">ACFOWA_19070</name>
</gene>
<dbReference type="RefSeq" id="WP_378988402.1">
    <property type="nucleotide sequence ID" value="NZ_JBHSBW010000016.1"/>
</dbReference>
<dbReference type="InterPro" id="IPR036388">
    <property type="entry name" value="WH-like_DNA-bd_sf"/>
</dbReference>
<dbReference type="Proteomes" id="UP001595789">
    <property type="component" value="Unassembled WGS sequence"/>
</dbReference>
<accession>A0ABV8PDC0</accession>
<dbReference type="PANTHER" id="PTHR44688">
    <property type="entry name" value="DNA-BINDING TRANSCRIPTIONAL ACTIVATOR DEVR_DOSR"/>
    <property type="match status" value="1"/>
</dbReference>
<sequence>MFNHHKPTLTAEMQSLIDQHAEGFNQIPGVVIIHETENWTVVYMSERGLKQLKLTQDEVCNLTNAEYYSRYFNEEDAKDYVPKIGAFMHANNKEDTLSYYQQLKFPENDGWQWHLSSTKIFLRDEDEKPVLSITISIPIDAMHHMAAKADKLLEENNFLRNNVGNFSKLSRREKTILKEISLGKSSIEIASELHISSTTVDTHRRNIRDKLNAKTSYEIAQYARAFDLI</sequence>
<keyword evidence="6" id="KW-1185">Reference proteome</keyword>
<dbReference type="InterPro" id="IPR000792">
    <property type="entry name" value="Tscrpt_reg_LuxR_C"/>
</dbReference>
<dbReference type="EMBL" id="JBHSBW010000016">
    <property type="protein sequence ID" value="MFC4213304.1"/>
    <property type="molecule type" value="Genomic_DNA"/>
</dbReference>
<organism evidence="5 6">
    <name type="scientific">Pedobacter lithocola</name>
    <dbReference type="NCBI Taxonomy" id="1908239"/>
    <lineage>
        <taxon>Bacteria</taxon>
        <taxon>Pseudomonadati</taxon>
        <taxon>Bacteroidota</taxon>
        <taxon>Sphingobacteriia</taxon>
        <taxon>Sphingobacteriales</taxon>
        <taxon>Sphingobacteriaceae</taxon>
        <taxon>Pedobacter</taxon>
    </lineage>
</organism>
<feature type="domain" description="HTH luxR-type" evidence="4">
    <location>
        <begin position="162"/>
        <end position="227"/>
    </location>
</feature>
<evidence type="ECO:0000256" key="3">
    <source>
        <dbReference type="ARBA" id="ARBA00023163"/>
    </source>
</evidence>
<name>A0ABV8PDC0_9SPHI</name>
<dbReference type="SUPFAM" id="SSF46894">
    <property type="entry name" value="C-terminal effector domain of the bipartite response regulators"/>
    <property type="match status" value="1"/>
</dbReference>
<evidence type="ECO:0000256" key="2">
    <source>
        <dbReference type="ARBA" id="ARBA00023125"/>
    </source>
</evidence>
<dbReference type="PROSITE" id="PS50043">
    <property type="entry name" value="HTH_LUXR_2"/>
    <property type="match status" value="1"/>
</dbReference>
<evidence type="ECO:0000313" key="5">
    <source>
        <dbReference type="EMBL" id="MFC4213304.1"/>
    </source>
</evidence>
<dbReference type="PANTHER" id="PTHR44688:SF16">
    <property type="entry name" value="DNA-BINDING TRANSCRIPTIONAL ACTIVATOR DEVR_DOSR"/>
    <property type="match status" value="1"/>
</dbReference>
<dbReference type="PRINTS" id="PR00038">
    <property type="entry name" value="HTHLUXR"/>
</dbReference>
<dbReference type="Pfam" id="PF00196">
    <property type="entry name" value="GerE"/>
    <property type="match status" value="1"/>
</dbReference>
<evidence type="ECO:0000259" key="4">
    <source>
        <dbReference type="PROSITE" id="PS50043"/>
    </source>
</evidence>
<keyword evidence="3" id="KW-0804">Transcription</keyword>
<dbReference type="InterPro" id="IPR016032">
    <property type="entry name" value="Sig_transdc_resp-reg_C-effctor"/>
</dbReference>
<keyword evidence="1" id="KW-0805">Transcription regulation</keyword>
<protein>
    <submittedName>
        <fullName evidence="5">Response regulator transcription factor</fullName>
    </submittedName>
</protein>
<reference evidence="6" key="1">
    <citation type="journal article" date="2019" name="Int. J. Syst. Evol. Microbiol.">
        <title>The Global Catalogue of Microorganisms (GCM) 10K type strain sequencing project: providing services to taxonomists for standard genome sequencing and annotation.</title>
        <authorList>
            <consortium name="The Broad Institute Genomics Platform"/>
            <consortium name="The Broad Institute Genome Sequencing Center for Infectious Disease"/>
            <person name="Wu L."/>
            <person name="Ma J."/>
        </authorList>
    </citation>
    <scope>NUCLEOTIDE SEQUENCE [LARGE SCALE GENOMIC DNA]</scope>
    <source>
        <strain evidence="6">CCM 8691</strain>
    </source>
</reference>